<dbReference type="Proteomes" id="UP001318860">
    <property type="component" value="Unassembled WGS sequence"/>
</dbReference>
<evidence type="ECO:0000259" key="8">
    <source>
        <dbReference type="Pfam" id="PF04542"/>
    </source>
</evidence>
<keyword evidence="11" id="KW-1185">Reference proteome</keyword>
<dbReference type="InterPro" id="IPR013324">
    <property type="entry name" value="RNA_pol_sigma_r3/r4-like"/>
</dbReference>
<dbReference type="CDD" id="cd06171">
    <property type="entry name" value="Sigma70_r4"/>
    <property type="match status" value="1"/>
</dbReference>
<accession>A0ABR0XRY9</accession>
<dbReference type="PROSITE" id="PS51257">
    <property type="entry name" value="PROKAR_LIPOPROTEIN"/>
    <property type="match status" value="1"/>
</dbReference>
<keyword evidence="3" id="KW-0731">Sigma factor</keyword>
<dbReference type="Gene3D" id="1.10.10.10">
    <property type="entry name" value="Winged helix-like DNA-binding domain superfamily/Winged helix DNA-binding domain"/>
    <property type="match status" value="2"/>
</dbReference>
<name>A0ABR0XRY9_REHGL</name>
<dbReference type="EMBL" id="JABTTQ020000002">
    <property type="protein sequence ID" value="KAK6161921.1"/>
    <property type="molecule type" value="Genomic_DNA"/>
</dbReference>
<evidence type="ECO:0000256" key="4">
    <source>
        <dbReference type="ARBA" id="ARBA00023125"/>
    </source>
</evidence>
<evidence type="ECO:0000259" key="9">
    <source>
        <dbReference type="Pfam" id="PF04545"/>
    </source>
</evidence>
<evidence type="ECO:0000256" key="6">
    <source>
        <dbReference type="SAM" id="MobiDB-lite"/>
    </source>
</evidence>
<dbReference type="Pfam" id="PF04539">
    <property type="entry name" value="Sigma70_r3"/>
    <property type="match status" value="1"/>
</dbReference>
<dbReference type="InterPro" id="IPR050239">
    <property type="entry name" value="Sigma-70_RNA_pol_init_factors"/>
</dbReference>
<dbReference type="PANTHER" id="PTHR30603:SF13">
    <property type="entry name" value="RNA POLYMERASE SIGMA FACTOR SIGC"/>
    <property type="match status" value="1"/>
</dbReference>
<dbReference type="SUPFAM" id="SSF88659">
    <property type="entry name" value="Sigma3 and sigma4 domains of RNA polymerase sigma factors"/>
    <property type="match status" value="2"/>
</dbReference>
<evidence type="ECO:0000313" key="10">
    <source>
        <dbReference type="EMBL" id="KAK6161921.1"/>
    </source>
</evidence>
<feature type="domain" description="RNA polymerase sigma-70 region 4" evidence="9">
    <location>
        <begin position="516"/>
        <end position="568"/>
    </location>
</feature>
<dbReference type="InterPro" id="IPR013325">
    <property type="entry name" value="RNA_pol_sigma_r2"/>
</dbReference>
<reference evidence="10 11" key="1">
    <citation type="journal article" date="2021" name="Comput. Struct. Biotechnol. J.">
        <title>De novo genome assembly of the potent medicinal plant Rehmannia glutinosa using nanopore technology.</title>
        <authorList>
            <person name="Ma L."/>
            <person name="Dong C."/>
            <person name="Song C."/>
            <person name="Wang X."/>
            <person name="Zheng X."/>
            <person name="Niu Y."/>
            <person name="Chen S."/>
            <person name="Feng W."/>
        </authorList>
    </citation>
    <scope>NUCLEOTIDE SEQUENCE [LARGE SCALE GENOMIC DNA]</scope>
    <source>
        <strain evidence="10">DH-2019</strain>
    </source>
</reference>
<feature type="compositionally biased region" description="Basic residues" evidence="6">
    <location>
        <begin position="252"/>
        <end position="263"/>
    </location>
</feature>
<dbReference type="SUPFAM" id="SSF88946">
    <property type="entry name" value="Sigma2 domain of RNA polymerase sigma factors"/>
    <property type="match status" value="2"/>
</dbReference>
<dbReference type="PRINTS" id="PR00046">
    <property type="entry name" value="SIGMA70FCT"/>
</dbReference>
<dbReference type="PANTHER" id="PTHR30603">
    <property type="entry name" value="RNA POLYMERASE SIGMA FACTOR RPO"/>
    <property type="match status" value="1"/>
</dbReference>
<dbReference type="InterPro" id="IPR036388">
    <property type="entry name" value="WH-like_DNA-bd_sf"/>
</dbReference>
<dbReference type="NCBIfam" id="TIGR02937">
    <property type="entry name" value="sigma70-ECF"/>
    <property type="match status" value="1"/>
</dbReference>
<organism evidence="10 11">
    <name type="scientific">Rehmannia glutinosa</name>
    <name type="common">Chinese foxglove</name>
    <dbReference type="NCBI Taxonomy" id="99300"/>
    <lineage>
        <taxon>Eukaryota</taxon>
        <taxon>Viridiplantae</taxon>
        <taxon>Streptophyta</taxon>
        <taxon>Embryophyta</taxon>
        <taxon>Tracheophyta</taxon>
        <taxon>Spermatophyta</taxon>
        <taxon>Magnoliopsida</taxon>
        <taxon>eudicotyledons</taxon>
        <taxon>Gunneridae</taxon>
        <taxon>Pentapetalae</taxon>
        <taxon>asterids</taxon>
        <taxon>lamiids</taxon>
        <taxon>Lamiales</taxon>
        <taxon>Orobanchaceae</taxon>
        <taxon>Rehmannieae</taxon>
        <taxon>Rehmannia</taxon>
    </lineage>
</organism>
<evidence type="ECO:0000259" key="7">
    <source>
        <dbReference type="Pfam" id="PF04539"/>
    </source>
</evidence>
<gene>
    <name evidence="10" type="ORF">DH2020_001762</name>
</gene>
<protein>
    <submittedName>
        <fullName evidence="10">Uncharacterized protein</fullName>
    </submittedName>
</protein>
<comment type="similarity">
    <text evidence="1">Belongs to the sigma-70 factor family.</text>
</comment>
<keyword evidence="4" id="KW-0238">DNA-binding</keyword>
<dbReference type="Gene3D" id="1.20.120.1810">
    <property type="match status" value="1"/>
</dbReference>
<feature type="domain" description="RNA polymerase sigma-70 region 2" evidence="8">
    <location>
        <begin position="369"/>
        <end position="417"/>
    </location>
</feature>
<feature type="domain" description="RNA polymerase sigma-70 region 3" evidence="7">
    <location>
        <begin position="428"/>
        <end position="503"/>
    </location>
</feature>
<evidence type="ECO:0000313" key="11">
    <source>
        <dbReference type="Proteomes" id="UP001318860"/>
    </source>
</evidence>
<evidence type="ECO:0000256" key="5">
    <source>
        <dbReference type="ARBA" id="ARBA00023163"/>
    </source>
</evidence>
<dbReference type="InterPro" id="IPR014284">
    <property type="entry name" value="RNA_pol_sigma-70_dom"/>
</dbReference>
<keyword evidence="2" id="KW-0805">Transcription regulation</keyword>
<dbReference type="InterPro" id="IPR007630">
    <property type="entry name" value="RNA_pol_sigma70_r4"/>
</dbReference>
<dbReference type="Pfam" id="PF04545">
    <property type="entry name" value="Sigma70_r4"/>
    <property type="match status" value="1"/>
</dbReference>
<dbReference type="InterPro" id="IPR007624">
    <property type="entry name" value="RNA_pol_sigma70_r3"/>
</dbReference>
<dbReference type="Pfam" id="PF04542">
    <property type="entry name" value="Sigma70_r2"/>
    <property type="match status" value="1"/>
</dbReference>
<evidence type="ECO:0000256" key="1">
    <source>
        <dbReference type="ARBA" id="ARBA00007788"/>
    </source>
</evidence>
<comment type="caution">
    <text evidence="10">The sequence shown here is derived from an EMBL/GenBank/DDBJ whole genome shotgun (WGS) entry which is preliminary data.</text>
</comment>
<evidence type="ECO:0000256" key="2">
    <source>
        <dbReference type="ARBA" id="ARBA00023015"/>
    </source>
</evidence>
<dbReference type="InterPro" id="IPR000943">
    <property type="entry name" value="RNA_pol_sigma70"/>
</dbReference>
<evidence type="ECO:0000256" key="3">
    <source>
        <dbReference type="ARBA" id="ARBA00023082"/>
    </source>
</evidence>
<feature type="region of interest" description="Disordered" evidence="6">
    <location>
        <begin position="244"/>
        <end position="267"/>
    </location>
</feature>
<dbReference type="InterPro" id="IPR007627">
    <property type="entry name" value="RNA_pol_sigma70_r2"/>
</dbReference>
<proteinExistence type="inferred from homology"/>
<sequence>MGFRLNLKWGGLSVQSPLSTSTSSWPSSYSCRGRDSSYFLIRLSAASILYGEAETLNDTSRARVCSSSPQLLENYYLGTRESKVALGKGSSDGLYSLLDNDIQTSNNKDKLAYLTSLQATQASQFKLLMKNLDILEDMFSDSNAVRLERDILEQLERLGALRLFHSCLSRTLKSSDSIDLSNAPVEIVEECRVNDSVDNHESKVFIQSGKKELRKLRRTRKSEKESALSLQELPSETISRDFQQPKFLSPRRTSRSRNKRQKIARNEAEMSSGVKVVAELEKLRSILEEETGQIASLSSWAEAAGIKKKELQQHLHYGWHCRDELLRSTRSLVMFIAKNYWGLGVAFEDLVQVSFFFLIFCHIFSFLFPAHDFLQAGNMGVLQGAERFDQTRGYKFSTYVQYWIRKSMSTLVARHARGVRVPCTLSKVINQVQKARKTLSTSTGKCPDDSEIAKFTGLSVAKIMSASKCLRVVRSIDQKIGEGINIKYMEITPDTSIMSPEETVIRQHMIHDVYTLLNGLGPREKQVIILRFGLGNNQRKSLEEIGRVFRVSKEWIRKIERTALTKLRDEDCLKILGHYVYMQ</sequence>
<keyword evidence="5" id="KW-0804">Transcription</keyword>